<comment type="caution">
    <text evidence="3">The sequence shown here is derived from an EMBL/GenBank/DDBJ whole genome shotgun (WGS) entry which is preliminary data.</text>
</comment>
<dbReference type="InterPro" id="IPR005353">
    <property type="entry name" value="UPF0146"/>
</dbReference>
<keyword evidence="4" id="KW-1185">Reference proteome</keyword>
<dbReference type="AlphaFoldDB" id="A0A4C2EIM0"/>
<organism evidence="3 4">
    <name type="scientific">Haloarcula mannanilytica</name>
    <dbReference type="NCBI Taxonomy" id="2509225"/>
    <lineage>
        <taxon>Archaea</taxon>
        <taxon>Methanobacteriati</taxon>
        <taxon>Methanobacteriota</taxon>
        <taxon>Stenosarchaea group</taxon>
        <taxon>Halobacteria</taxon>
        <taxon>Halobacteriales</taxon>
        <taxon>Haloarculaceae</taxon>
        <taxon>Haloarcula</taxon>
    </lineage>
</organism>
<reference evidence="3 4" key="1">
    <citation type="submission" date="2019-02" db="EMBL/GenBank/DDBJ databases">
        <title>Haloarcula mannanilyticum sp. nov., a mannan degrading haloarchaeon isolated from commercial salt.</title>
        <authorList>
            <person name="Enomoto S."/>
            <person name="Shimane Y."/>
            <person name="Kamekura M."/>
            <person name="Ito T."/>
            <person name="Moriya O."/>
            <person name="Ihara K."/>
            <person name="Takahashi-Ando N."/>
            <person name="Fukushima Y."/>
            <person name="Yoshida Y."/>
            <person name="Usama R."/>
            <person name="Takai K."/>
            <person name="Minegishi H."/>
        </authorList>
    </citation>
    <scope>NUCLEOTIDE SEQUENCE [LARGE SCALE GENOMIC DNA]</scope>
    <source>
        <strain evidence="3 4">MD130-1</strain>
    </source>
</reference>
<dbReference type="Gene3D" id="3.40.50.150">
    <property type="entry name" value="Vaccinia Virus protein VP39"/>
    <property type="match status" value="1"/>
</dbReference>
<dbReference type="InterPro" id="IPR029063">
    <property type="entry name" value="SAM-dependent_MTases_sf"/>
</dbReference>
<sequence length="181" mass="19341">MHRDLTVIDGPESVGGLAFDLGRDLAHRHDVDVHGNAYAPTSHKLYDVTDTTGALVDRLASVDSVVEVGIGNHPDIAGRLASRGVDVTATDIVKRTVPDGVTFVVDDILDPDYAVYSECDIVFARNLPPELHRPTLAVADAAGAAFWFTTLGGDPPTVPVEREQLPGGETLYRAKDSKALE</sequence>
<dbReference type="SUPFAM" id="SSF53335">
    <property type="entry name" value="S-adenosyl-L-methionine-dependent methyltransferases"/>
    <property type="match status" value="1"/>
</dbReference>
<dbReference type="Proteomes" id="UP000304382">
    <property type="component" value="Unassembled WGS sequence"/>
</dbReference>
<evidence type="ECO:0000256" key="2">
    <source>
        <dbReference type="HAMAP-Rule" id="MF_00341"/>
    </source>
</evidence>
<dbReference type="Pfam" id="PF03686">
    <property type="entry name" value="UPF0146"/>
    <property type="match status" value="1"/>
</dbReference>
<name>A0A4C2EIM0_9EURY</name>
<comment type="similarity">
    <text evidence="1 2">Belongs to the UPF0146 family.</text>
</comment>
<evidence type="ECO:0000313" key="3">
    <source>
        <dbReference type="EMBL" id="GCF14222.1"/>
    </source>
</evidence>
<dbReference type="EMBL" id="BIXZ01000003">
    <property type="protein sequence ID" value="GCF14222.1"/>
    <property type="molecule type" value="Genomic_DNA"/>
</dbReference>
<protein>
    <recommendedName>
        <fullName evidence="2">UPF0146 protein Harman_21570</fullName>
    </recommendedName>
</protein>
<evidence type="ECO:0000313" key="4">
    <source>
        <dbReference type="Proteomes" id="UP000304382"/>
    </source>
</evidence>
<gene>
    <name evidence="3" type="ORF">Harman_21570</name>
</gene>
<evidence type="ECO:0000256" key="1">
    <source>
        <dbReference type="ARBA" id="ARBA00006969"/>
    </source>
</evidence>
<proteinExistence type="inferred from homology"/>
<dbReference type="HAMAP" id="MF_00341">
    <property type="entry name" value="UPF0146"/>
    <property type="match status" value="1"/>
</dbReference>
<accession>A0A4C2EIM0</accession>